<sequence length="69" mass="7752">MDEFPVSEKVALQLAGLQAQVSLGEPPPSPAPPHTRAYYAHPEQFLPQRIARARPAHQWVSIKVYLNYS</sequence>
<organism evidence="2 3">
    <name type="scientific">Papilio machaon</name>
    <name type="common">Old World swallowtail butterfly</name>
    <dbReference type="NCBI Taxonomy" id="76193"/>
    <lineage>
        <taxon>Eukaryota</taxon>
        <taxon>Metazoa</taxon>
        <taxon>Ecdysozoa</taxon>
        <taxon>Arthropoda</taxon>
        <taxon>Hexapoda</taxon>
        <taxon>Insecta</taxon>
        <taxon>Pterygota</taxon>
        <taxon>Neoptera</taxon>
        <taxon>Endopterygota</taxon>
        <taxon>Lepidoptera</taxon>
        <taxon>Glossata</taxon>
        <taxon>Ditrysia</taxon>
        <taxon>Papilionoidea</taxon>
        <taxon>Papilionidae</taxon>
        <taxon>Papilioninae</taxon>
        <taxon>Papilio</taxon>
    </lineage>
</organism>
<accession>A0A0N1PKB3</accession>
<dbReference type="Proteomes" id="UP000053240">
    <property type="component" value="Unassembled WGS sequence"/>
</dbReference>
<dbReference type="EMBL" id="LADJ01022527">
    <property type="protein sequence ID" value="KPJ21099.1"/>
    <property type="molecule type" value="Genomic_DNA"/>
</dbReference>
<reference evidence="2 3" key="1">
    <citation type="journal article" date="2015" name="Nat. Commun.">
        <title>Outbred genome sequencing and CRISPR/Cas9 gene editing in butterflies.</title>
        <authorList>
            <person name="Li X."/>
            <person name="Fan D."/>
            <person name="Zhang W."/>
            <person name="Liu G."/>
            <person name="Zhang L."/>
            <person name="Zhao L."/>
            <person name="Fang X."/>
            <person name="Chen L."/>
            <person name="Dong Y."/>
            <person name="Chen Y."/>
            <person name="Ding Y."/>
            <person name="Zhao R."/>
            <person name="Feng M."/>
            <person name="Zhu Y."/>
            <person name="Feng Y."/>
            <person name="Jiang X."/>
            <person name="Zhu D."/>
            <person name="Xiang H."/>
            <person name="Feng X."/>
            <person name="Li S."/>
            <person name="Wang J."/>
            <person name="Zhang G."/>
            <person name="Kronforst M.R."/>
            <person name="Wang W."/>
        </authorList>
    </citation>
    <scope>NUCLEOTIDE SEQUENCE [LARGE SCALE GENOMIC DNA]</scope>
    <source>
        <strain evidence="2">Ya'a_city_454_Pm</strain>
        <tissue evidence="2">Whole body</tissue>
    </source>
</reference>
<name>A0A0N1PKB3_PAPMA</name>
<gene>
    <name evidence="2" type="ORF">RR48_00040</name>
</gene>
<evidence type="ECO:0000313" key="2">
    <source>
        <dbReference type="EMBL" id="KPJ21099.1"/>
    </source>
</evidence>
<dbReference type="STRING" id="76193.A0A0N1PKB3"/>
<dbReference type="InterPro" id="IPR035963">
    <property type="entry name" value="FERM_2"/>
</dbReference>
<dbReference type="SUPFAM" id="SSF47031">
    <property type="entry name" value="Second domain of FERM"/>
    <property type="match status" value="1"/>
</dbReference>
<dbReference type="InterPro" id="IPR019748">
    <property type="entry name" value="FERM_central"/>
</dbReference>
<dbReference type="InterPro" id="IPR014352">
    <property type="entry name" value="FERM/acyl-CoA-bd_prot_sf"/>
</dbReference>
<comment type="caution">
    <text evidence="2">The sequence shown here is derived from an EMBL/GenBank/DDBJ whole genome shotgun (WGS) entry which is preliminary data.</text>
</comment>
<evidence type="ECO:0000313" key="3">
    <source>
        <dbReference type="Proteomes" id="UP000053240"/>
    </source>
</evidence>
<dbReference type="PROSITE" id="PS50057">
    <property type="entry name" value="FERM_3"/>
    <property type="match status" value="1"/>
</dbReference>
<keyword evidence="3" id="KW-1185">Reference proteome</keyword>
<proteinExistence type="predicted"/>
<protein>
    <recommendedName>
        <fullName evidence="1">FERM domain-containing protein</fullName>
    </recommendedName>
</protein>
<evidence type="ECO:0000259" key="1">
    <source>
        <dbReference type="PROSITE" id="PS50057"/>
    </source>
</evidence>
<dbReference type="CDD" id="cd14473">
    <property type="entry name" value="FERM_B-lobe"/>
    <property type="match status" value="1"/>
</dbReference>
<dbReference type="AlphaFoldDB" id="A0A0N1PKB3"/>
<feature type="domain" description="FERM" evidence="1">
    <location>
        <begin position="1"/>
        <end position="69"/>
    </location>
</feature>
<dbReference type="InParanoid" id="A0A0N1PKB3"/>
<dbReference type="Gene3D" id="1.20.80.10">
    <property type="match status" value="1"/>
</dbReference>
<dbReference type="Pfam" id="PF00373">
    <property type="entry name" value="FERM_M"/>
    <property type="match status" value="1"/>
</dbReference>
<dbReference type="InterPro" id="IPR000299">
    <property type="entry name" value="FERM_domain"/>
</dbReference>